<reference evidence="2 3" key="1">
    <citation type="submission" date="2020-03" db="EMBL/GenBank/DDBJ databases">
        <title>Whole genome shotgun sequence of Phytohabitans suffuscus NBRC 105367.</title>
        <authorList>
            <person name="Komaki H."/>
            <person name="Tamura T."/>
        </authorList>
    </citation>
    <scope>NUCLEOTIDE SEQUENCE [LARGE SCALE GENOMIC DNA]</scope>
    <source>
        <strain evidence="2 3">NBRC 105367</strain>
    </source>
</reference>
<organism evidence="2 3">
    <name type="scientific">Phytohabitans suffuscus</name>
    <dbReference type="NCBI Taxonomy" id="624315"/>
    <lineage>
        <taxon>Bacteria</taxon>
        <taxon>Bacillati</taxon>
        <taxon>Actinomycetota</taxon>
        <taxon>Actinomycetes</taxon>
        <taxon>Micromonosporales</taxon>
        <taxon>Micromonosporaceae</taxon>
    </lineage>
</organism>
<dbReference type="Proteomes" id="UP000503011">
    <property type="component" value="Chromosome"/>
</dbReference>
<evidence type="ECO:0000313" key="3">
    <source>
        <dbReference type="Proteomes" id="UP000503011"/>
    </source>
</evidence>
<dbReference type="EMBL" id="AP022871">
    <property type="protein sequence ID" value="BCB82998.1"/>
    <property type="molecule type" value="Genomic_DNA"/>
</dbReference>
<proteinExistence type="predicted"/>
<dbReference type="SUPFAM" id="SSF52009">
    <property type="entry name" value="Phosphohistidine domain"/>
    <property type="match status" value="1"/>
</dbReference>
<keyword evidence="3" id="KW-1185">Reference proteome</keyword>
<sequence length="232" mass="22850">MDGAVRVTAVTGHPGALLSGWSTGETVVVAAGSRAPAVPARILDGPAVAEVADLALRTADLLGHDSVEWALAGGTVHLLQSSRAATTAPAPAAPAAMPGALRAAGTAAVAGDAIGVLRYVRPHQTVDGAGPVILVVDRPVPALAPLLFGARALVSVSGPAECHLVEVARAIGVPVLTGVDVASVTGPLAQLNAGRRLASIDGARAELVVQPRTATAATDPVAAVITTASTLE</sequence>
<evidence type="ECO:0000259" key="1">
    <source>
        <dbReference type="Pfam" id="PF00391"/>
    </source>
</evidence>
<dbReference type="GO" id="GO:0016772">
    <property type="term" value="F:transferase activity, transferring phosphorus-containing groups"/>
    <property type="evidence" value="ECO:0007669"/>
    <property type="project" value="InterPro"/>
</dbReference>
<dbReference type="Gene3D" id="3.50.30.10">
    <property type="entry name" value="Phosphohistidine domain"/>
    <property type="match status" value="1"/>
</dbReference>
<evidence type="ECO:0000313" key="2">
    <source>
        <dbReference type="EMBL" id="BCB82998.1"/>
    </source>
</evidence>
<dbReference type="InterPro" id="IPR036637">
    <property type="entry name" value="Phosphohistidine_dom_sf"/>
</dbReference>
<accession>A0A6F8YAI8</accession>
<dbReference type="KEGG" id="psuu:Psuf_003110"/>
<protein>
    <recommendedName>
        <fullName evidence="1">PEP-utilising enzyme mobile domain-containing protein</fullName>
    </recommendedName>
</protein>
<gene>
    <name evidence="2" type="ORF">Psuf_003110</name>
</gene>
<name>A0A6F8YAI8_9ACTN</name>
<feature type="domain" description="PEP-utilising enzyme mobile" evidence="1">
    <location>
        <begin position="131"/>
        <end position="204"/>
    </location>
</feature>
<reference evidence="2 3" key="2">
    <citation type="submission" date="2020-03" db="EMBL/GenBank/DDBJ databases">
        <authorList>
            <person name="Ichikawa N."/>
            <person name="Kimura A."/>
            <person name="Kitahashi Y."/>
            <person name="Uohara A."/>
        </authorList>
    </citation>
    <scope>NUCLEOTIDE SEQUENCE [LARGE SCALE GENOMIC DNA]</scope>
    <source>
        <strain evidence="2 3">NBRC 105367</strain>
    </source>
</reference>
<dbReference type="Pfam" id="PF00391">
    <property type="entry name" value="PEP-utilizers"/>
    <property type="match status" value="1"/>
</dbReference>
<dbReference type="AlphaFoldDB" id="A0A6F8YAI8"/>
<dbReference type="InterPro" id="IPR008279">
    <property type="entry name" value="PEP-util_enz_mobile_dom"/>
</dbReference>